<comment type="caution">
    <text evidence="2">The sequence shown here is derived from an EMBL/GenBank/DDBJ whole genome shotgun (WGS) entry which is preliminary data.</text>
</comment>
<organism evidence="2 3">
    <name type="scientific">Candida viswanathii</name>
    <dbReference type="NCBI Taxonomy" id="5486"/>
    <lineage>
        <taxon>Eukaryota</taxon>
        <taxon>Fungi</taxon>
        <taxon>Dikarya</taxon>
        <taxon>Ascomycota</taxon>
        <taxon>Saccharomycotina</taxon>
        <taxon>Pichiomycetes</taxon>
        <taxon>Debaryomycetaceae</taxon>
        <taxon>Candida/Lodderomyces clade</taxon>
        <taxon>Candida</taxon>
    </lineage>
</organism>
<keyword evidence="3" id="KW-1185">Reference proteome</keyword>
<dbReference type="EMBL" id="QLNQ01000029">
    <property type="protein sequence ID" value="RCK56018.1"/>
    <property type="molecule type" value="Genomic_DNA"/>
</dbReference>
<evidence type="ECO:0000256" key="1">
    <source>
        <dbReference type="SAM" id="MobiDB-lite"/>
    </source>
</evidence>
<evidence type="ECO:0000313" key="3">
    <source>
        <dbReference type="Proteomes" id="UP000253472"/>
    </source>
</evidence>
<proteinExistence type="predicted"/>
<feature type="compositionally biased region" description="Basic residues" evidence="1">
    <location>
        <begin position="67"/>
        <end position="82"/>
    </location>
</feature>
<evidence type="ECO:0000313" key="2">
    <source>
        <dbReference type="EMBL" id="RCK56018.1"/>
    </source>
</evidence>
<dbReference type="Proteomes" id="UP000253472">
    <property type="component" value="Unassembled WGS sequence"/>
</dbReference>
<reference evidence="2 3" key="1">
    <citation type="submission" date="2018-06" db="EMBL/GenBank/DDBJ databases">
        <title>Whole genome sequencing of Candida tropicalis (genome annotated by CSBL at Korea University).</title>
        <authorList>
            <person name="Ahn J."/>
        </authorList>
    </citation>
    <scope>NUCLEOTIDE SEQUENCE [LARGE SCALE GENOMIC DNA]</scope>
    <source>
        <strain evidence="2 3">ATCC 20962</strain>
    </source>
</reference>
<dbReference type="OrthoDB" id="27975at2759"/>
<sequence>MQHQVPMASLTISDGFNFFIKSAPKDIDRVEFWWRARIGNKGSEDEDDDIIVLLSSDEEEEEEQKKKIGATRQRCRNPKKHANSSQNNVQTAPRSTSQSAPQSNTANLP</sequence>
<accession>A0A367XQX9</accession>
<dbReference type="STRING" id="5486.A0A367XQX9"/>
<gene>
    <name evidence="2" type="ORF">Cantr_05827</name>
</gene>
<feature type="compositionally biased region" description="Polar residues" evidence="1">
    <location>
        <begin position="83"/>
        <end position="109"/>
    </location>
</feature>
<feature type="region of interest" description="Disordered" evidence="1">
    <location>
        <begin position="54"/>
        <end position="109"/>
    </location>
</feature>
<name>A0A367XQX9_9ASCO</name>
<protein>
    <submittedName>
        <fullName evidence="2">Uncharacterized protein</fullName>
    </submittedName>
</protein>
<dbReference type="AlphaFoldDB" id="A0A367XQX9"/>